<sequence>MRFLVLLTEDDHFARWEALDDAERERAFADYRAFSGAVRERGSILAGDALHEPGAARTVRPGPERAVTEGPYAETVEQLGGFYLIDVPTLADALAAARLLPEEYTIEVRPTLEVEV</sequence>
<organism evidence="3 4">
    <name type="scientific">Nocardioides mangrovi</name>
    <dbReference type="NCBI Taxonomy" id="2874580"/>
    <lineage>
        <taxon>Bacteria</taxon>
        <taxon>Bacillati</taxon>
        <taxon>Actinomycetota</taxon>
        <taxon>Actinomycetes</taxon>
        <taxon>Propionibacteriales</taxon>
        <taxon>Nocardioidaceae</taxon>
        <taxon>Nocardioides</taxon>
    </lineage>
</organism>
<dbReference type="InterPro" id="IPR011008">
    <property type="entry name" value="Dimeric_a/b-barrel"/>
</dbReference>
<dbReference type="SUPFAM" id="SSF54909">
    <property type="entry name" value="Dimeric alpha+beta barrel"/>
    <property type="match status" value="1"/>
</dbReference>
<accession>A0ABS7UCC6</accession>
<dbReference type="Gene3D" id="3.30.70.1060">
    <property type="entry name" value="Dimeric alpha+beta barrel"/>
    <property type="match status" value="1"/>
</dbReference>
<name>A0ABS7UCC6_9ACTN</name>
<dbReference type="PROSITE" id="PS50022">
    <property type="entry name" value="FA58C_3"/>
    <property type="match status" value="1"/>
</dbReference>
<keyword evidence="4" id="KW-1185">Reference proteome</keyword>
<dbReference type="Proteomes" id="UP000780875">
    <property type="component" value="Unassembled WGS sequence"/>
</dbReference>
<dbReference type="RefSeq" id="WP_224122998.1">
    <property type="nucleotide sequence ID" value="NZ_JAIQZJ010000005.1"/>
</dbReference>
<dbReference type="PANTHER" id="PTHR35174">
    <property type="entry name" value="BLL7171 PROTEIN-RELATED"/>
    <property type="match status" value="1"/>
</dbReference>
<comment type="caution">
    <text evidence="3">The sequence shown here is derived from an EMBL/GenBank/DDBJ whole genome shotgun (WGS) entry which is preliminary data.</text>
</comment>
<comment type="similarity">
    <text evidence="1">Belongs to the YciI family.</text>
</comment>
<evidence type="ECO:0000256" key="1">
    <source>
        <dbReference type="ARBA" id="ARBA00007689"/>
    </source>
</evidence>
<evidence type="ECO:0000259" key="2">
    <source>
        <dbReference type="PROSITE" id="PS50022"/>
    </source>
</evidence>
<evidence type="ECO:0000313" key="4">
    <source>
        <dbReference type="Proteomes" id="UP000780875"/>
    </source>
</evidence>
<reference evidence="3 4" key="1">
    <citation type="submission" date="2021-09" db="EMBL/GenBank/DDBJ databases">
        <title>Whole genome sequence of Nocardioides sp. GBK3QG-3.</title>
        <authorList>
            <person name="Tuo L."/>
        </authorList>
    </citation>
    <scope>NUCLEOTIDE SEQUENCE [LARGE SCALE GENOMIC DNA]</scope>
    <source>
        <strain evidence="3 4">GBK3QG-3</strain>
    </source>
</reference>
<gene>
    <name evidence="3" type="ORF">K8U61_10700</name>
</gene>
<dbReference type="InterPro" id="IPR005545">
    <property type="entry name" value="YCII"/>
</dbReference>
<protein>
    <submittedName>
        <fullName evidence="3">YciI family protein</fullName>
    </submittedName>
</protein>
<dbReference type="PANTHER" id="PTHR35174:SF3">
    <property type="entry name" value="BLL7171 PROTEIN"/>
    <property type="match status" value="1"/>
</dbReference>
<dbReference type="InterPro" id="IPR000421">
    <property type="entry name" value="FA58C"/>
</dbReference>
<proteinExistence type="inferred from homology"/>
<dbReference type="EMBL" id="JAIQZJ010000005">
    <property type="protein sequence ID" value="MBZ5738631.1"/>
    <property type="molecule type" value="Genomic_DNA"/>
</dbReference>
<feature type="domain" description="F5/8 type C" evidence="2">
    <location>
        <begin position="1"/>
        <end position="81"/>
    </location>
</feature>
<dbReference type="Pfam" id="PF03795">
    <property type="entry name" value="YCII"/>
    <property type="match status" value="1"/>
</dbReference>
<evidence type="ECO:0000313" key="3">
    <source>
        <dbReference type="EMBL" id="MBZ5738631.1"/>
    </source>
</evidence>